<proteinExistence type="predicted"/>
<reference evidence="2" key="1">
    <citation type="journal article" date="2019" name="Int. J. Syst. Evol. Microbiol.">
        <title>The Global Catalogue of Microorganisms (GCM) 10K type strain sequencing project: providing services to taxonomists for standard genome sequencing and annotation.</title>
        <authorList>
            <consortium name="The Broad Institute Genomics Platform"/>
            <consortium name="The Broad Institute Genome Sequencing Center for Infectious Disease"/>
            <person name="Wu L."/>
            <person name="Ma J."/>
        </authorList>
    </citation>
    <scope>NUCLEOTIDE SEQUENCE [LARGE SCALE GENOMIC DNA]</scope>
    <source>
        <strain evidence="2">CGMCC 1.12966</strain>
    </source>
</reference>
<sequence length="53" mass="6141">MPKAADVEENGLSLGEMNKILVRKMEEMTLYMIQLNKDNEAMKKEIKMLKAKL</sequence>
<protein>
    <recommendedName>
        <fullName evidence="3">Transposase</fullName>
    </recommendedName>
</protein>
<keyword evidence="2" id="KW-1185">Reference proteome</keyword>
<comment type="caution">
    <text evidence="1">The sequence shown here is derived from an EMBL/GenBank/DDBJ whole genome shotgun (WGS) entry which is preliminary data.</text>
</comment>
<evidence type="ECO:0000313" key="1">
    <source>
        <dbReference type="EMBL" id="GHE31976.1"/>
    </source>
</evidence>
<name>A0ABQ3HU72_9SPHI</name>
<dbReference type="Proteomes" id="UP000620550">
    <property type="component" value="Unassembled WGS sequence"/>
</dbReference>
<evidence type="ECO:0008006" key="3">
    <source>
        <dbReference type="Google" id="ProtNLM"/>
    </source>
</evidence>
<evidence type="ECO:0000313" key="2">
    <source>
        <dbReference type="Proteomes" id="UP000620550"/>
    </source>
</evidence>
<organism evidence="1 2">
    <name type="scientific">Sphingobacterium griseoflavum</name>
    <dbReference type="NCBI Taxonomy" id="1474952"/>
    <lineage>
        <taxon>Bacteria</taxon>
        <taxon>Pseudomonadati</taxon>
        <taxon>Bacteroidota</taxon>
        <taxon>Sphingobacteriia</taxon>
        <taxon>Sphingobacteriales</taxon>
        <taxon>Sphingobacteriaceae</taxon>
        <taxon>Sphingobacterium</taxon>
    </lineage>
</organism>
<dbReference type="EMBL" id="BNAF01000004">
    <property type="protein sequence ID" value="GHE31976.1"/>
    <property type="molecule type" value="Genomic_DNA"/>
</dbReference>
<gene>
    <name evidence="1" type="ORF">GCM10017764_13920</name>
</gene>
<accession>A0ABQ3HU72</accession>